<feature type="compositionally biased region" description="Basic and acidic residues" evidence="1">
    <location>
        <begin position="823"/>
        <end position="832"/>
    </location>
</feature>
<keyword evidence="5" id="KW-1185">Reference proteome</keyword>
<keyword evidence="2" id="KW-1133">Transmembrane helix</keyword>
<reference evidence="4" key="1">
    <citation type="journal article" date="2021" name="Genome Biol. Evol.">
        <title>The assembled and annotated genome of the fairy-ring fungus Marasmius oreades.</title>
        <authorList>
            <person name="Hiltunen M."/>
            <person name="Ament-Velasquez S.L."/>
            <person name="Johannesson H."/>
        </authorList>
    </citation>
    <scope>NUCLEOTIDE SEQUENCE</scope>
    <source>
        <strain evidence="4">03SP1</strain>
    </source>
</reference>
<dbReference type="OrthoDB" id="3235960at2759"/>
<feature type="compositionally biased region" description="Basic and acidic residues" evidence="1">
    <location>
        <begin position="36"/>
        <end position="59"/>
    </location>
</feature>
<dbReference type="Proteomes" id="UP001049176">
    <property type="component" value="Chromosome 10"/>
</dbReference>
<feature type="domain" description="DUF6535" evidence="3">
    <location>
        <begin position="65"/>
        <end position="245"/>
    </location>
</feature>
<protein>
    <recommendedName>
        <fullName evidence="3">DUF6535 domain-containing protein</fullName>
    </recommendedName>
</protein>
<dbReference type="AlphaFoldDB" id="A0A9P7UNI6"/>
<dbReference type="Pfam" id="PF20153">
    <property type="entry name" value="DUF6535"/>
    <property type="match status" value="1"/>
</dbReference>
<dbReference type="GeneID" id="66071963"/>
<proteinExistence type="predicted"/>
<keyword evidence="2" id="KW-0812">Transmembrane</keyword>
<evidence type="ECO:0000259" key="3">
    <source>
        <dbReference type="Pfam" id="PF20153"/>
    </source>
</evidence>
<dbReference type="KEGG" id="more:E1B28_002887"/>
<keyword evidence="2" id="KW-0472">Membrane</keyword>
<gene>
    <name evidence="4" type="ORF">E1B28_002887</name>
</gene>
<sequence length="902" mass="101490">MNEPQSHFIKKSTDTLGQDDVHERTEDSSDGNKNTKVPDPKLVNEPRKENEPAVNKEKPTIQQSWEAAMKKVDIIDGDLVQGYKEDIDTLLVFAGLFSAVVTAFTVESYQWLQDDPAEITSMLLNSTVVLLTQIAQQNGSNQSPLPSSPPAFAPTPSAIRINTFWFLSLTLALVDALFGLLCKQWLREHQRQTNTHTPDQALALRWLRHQSFEKWHVSKILVSLPILLEIALFLFFAGILDLLWTRHTVPFAIALVVVGLATLFYLMTTILPGLSMIRQVLQIQPYSAFGFPLDPQKMYSLPAVDLICPYKSPQSWLAFRLLSAIFRLGRHKGFLYSFILKFNPSWRCYGPDPQTVFNTVVSKNILDVAAWPSFDLNLIQRFSSIERCPDLYGLKGLRWLVQETRDTPSMIPHLKNVLARTPLHLIMPTVFDCWDSPVVFDFESAFESPRTRIIEDLFDDRWSEHDLALTCQIVAFRHLLTTSGHDSLESGRLETAAERLWHRILGERVNGRFAYALFCPEESLLAPSKASGHINALNFYTRHWDQVDIPTQVRLVERLSTSILPSLKRLSEHDIGATVLSSRHALKFLTLVNDKIWNKKDFCFDSLHVNSWMDVLRHVRRIHRLPLLYFKPVLGHFPITMDEMKKLLDGSSGSVSEVLEPLLDLCEQCWDNPGSTSSGFEKEGFIKTFASHINDMVSLPAPSGSHPTSSTHVRPQRLSSIGSFIIDSQRGLDFLKFVNEKLVDDISFHFPSRSESIGLWVDALGCVQVFRGLPSDYFKPIPRLNEHAEMMGWYTPRSVLGGIESEEGGRKTEAVNRIPHQDNEKAINEREPPSASPSCEKQGLGAWRNSGAEILATLGGDQVKQPDREGVSEVKGDNRIVAHSIVVGGDGDVGGSGAENNV</sequence>
<feature type="region of interest" description="Disordered" evidence="1">
    <location>
        <begin position="823"/>
        <end position="843"/>
    </location>
</feature>
<feature type="transmembrane region" description="Helical" evidence="2">
    <location>
        <begin position="90"/>
        <end position="112"/>
    </location>
</feature>
<dbReference type="RefSeq" id="XP_043003442.1">
    <property type="nucleotide sequence ID" value="XM_043159836.1"/>
</dbReference>
<dbReference type="InterPro" id="IPR045338">
    <property type="entry name" value="DUF6535"/>
</dbReference>
<feature type="transmembrane region" description="Helical" evidence="2">
    <location>
        <begin position="251"/>
        <end position="274"/>
    </location>
</feature>
<evidence type="ECO:0000256" key="2">
    <source>
        <dbReference type="SAM" id="Phobius"/>
    </source>
</evidence>
<evidence type="ECO:0000256" key="1">
    <source>
        <dbReference type="SAM" id="MobiDB-lite"/>
    </source>
</evidence>
<evidence type="ECO:0000313" key="5">
    <source>
        <dbReference type="Proteomes" id="UP001049176"/>
    </source>
</evidence>
<accession>A0A9P7UNI6</accession>
<feature type="transmembrane region" description="Helical" evidence="2">
    <location>
        <begin position="220"/>
        <end position="239"/>
    </location>
</feature>
<name>A0A9P7UNI6_9AGAR</name>
<feature type="region of interest" description="Disordered" evidence="1">
    <location>
        <begin position="1"/>
        <end position="61"/>
    </location>
</feature>
<comment type="caution">
    <text evidence="4">The sequence shown here is derived from an EMBL/GenBank/DDBJ whole genome shotgun (WGS) entry which is preliminary data.</text>
</comment>
<evidence type="ECO:0000313" key="4">
    <source>
        <dbReference type="EMBL" id="KAG7086971.1"/>
    </source>
</evidence>
<dbReference type="EMBL" id="CM032190">
    <property type="protein sequence ID" value="KAG7086971.1"/>
    <property type="molecule type" value="Genomic_DNA"/>
</dbReference>
<organism evidence="4 5">
    <name type="scientific">Marasmius oreades</name>
    <name type="common">fairy-ring Marasmius</name>
    <dbReference type="NCBI Taxonomy" id="181124"/>
    <lineage>
        <taxon>Eukaryota</taxon>
        <taxon>Fungi</taxon>
        <taxon>Dikarya</taxon>
        <taxon>Basidiomycota</taxon>
        <taxon>Agaricomycotina</taxon>
        <taxon>Agaricomycetes</taxon>
        <taxon>Agaricomycetidae</taxon>
        <taxon>Agaricales</taxon>
        <taxon>Marasmiineae</taxon>
        <taxon>Marasmiaceae</taxon>
        <taxon>Marasmius</taxon>
    </lineage>
</organism>